<proteinExistence type="predicted"/>
<evidence type="ECO:0000313" key="1">
    <source>
        <dbReference type="EMBL" id="KAJ0174325.1"/>
    </source>
</evidence>
<evidence type="ECO:0000313" key="2">
    <source>
        <dbReference type="Proteomes" id="UP000824533"/>
    </source>
</evidence>
<sequence>MEGVSWPSTTSLVVISVIACSYAAQLDRSYLPPPGATAAGGGPGSLNAPRGGPDQGFGPSSAPGLNIPAGTPGSFGQPDAQYGPPSGAPGSPIGSLGFGVAQTTKSNALGSYQYQPERARASLDRNAETLRYDNRIDGDTFAYSFETSNGITADESGIATNGVQAQGGFAYTADDGQVYRVTYTADQNGYQPQGEHLPTPHPIPEEILKSIEENARAAAAGIQEGAYDPNEGTSLSNQQYTSSVGFNRDQGYQYDTPSAGISRSDTATINSFQVSQQSGSGPTSSYQYNAPSLSTLSGSLNTQSGTTGYQSQPTSQYIPPNTGTLGSLTVSQGTLGTAQPNKGSSRPSNQYIPAASGQGYNPSGSSQTVQIGSRQQYNAPSAGPTSARPVPNPTASGPSPSGIAPSGPTAGPTSPTSYTSSSSISPFAVSNNPPSGFSPSGPTASGPSPSAFASTGPSPSTSGFAPSSPTANLVGSYTPSSAGVQISEYSKAGQVSSQKSDDGYNYNRPQPGFSDSRTPQTTPAGSQRPTSSSNQGFIINVQSSTGSDQTPQGQYQPNQPSGSRTSMTAAYEYNRPGTQPGAPGTAGTGKSDDGRSGAFGGPRQPPSFSQDEGYKY</sequence>
<gene>
    <name evidence="1" type="ORF">K1T71_010471</name>
</gene>
<keyword evidence="2" id="KW-1185">Reference proteome</keyword>
<accession>A0ACC1CS22</accession>
<dbReference type="Proteomes" id="UP000824533">
    <property type="component" value="Linkage Group LG18"/>
</dbReference>
<name>A0ACC1CS22_9NEOP</name>
<protein>
    <submittedName>
        <fullName evidence="1">Uncharacterized protein</fullName>
    </submittedName>
</protein>
<reference evidence="1 2" key="1">
    <citation type="journal article" date="2021" name="Front. Genet.">
        <title>Chromosome-Level Genome Assembly Reveals Significant Gene Expansion in the Toll and IMD Signaling Pathways of Dendrolimus kikuchii.</title>
        <authorList>
            <person name="Zhou J."/>
            <person name="Wu P."/>
            <person name="Xiong Z."/>
            <person name="Liu N."/>
            <person name="Zhao N."/>
            <person name="Ji M."/>
            <person name="Qiu Y."/>
            <person name="Yang B."/>
        </authorList>
    </citation>
    <scope>NUCLEOTIDE SEQUENCE [LARGE SCALE GENOMIC DNA]</scope>
    <source>
        <strain evidence="1">Ann1</strain>
    </source>
</reference>
<organism evidence="1 2">
    <name type="scientific">Dendrolimus kikuchii</name>
    <dbReference type="NCBI Taxonomy" id="765133"/>
    <lineage>
        <taxon>Eukaryota</taxon>
        <taxon>Metazoa</taxon>
        <taxon>Ecdysozoa</taxon>
        <taxon>Arthropoda</taxon>
        <taxon>Hexapoda</taxon>
        <taxon>Insecta</taxon>
        <taxon>Pterygota</taxon>
        <taxon>Neoptera</taxon>
        <taxon>Endopterygota</taxon>
        <taxon>Lepidoptera</taxon>
        <taxon>Glossata</taxon>
        <taxon>Ditrysia</taxon>
        <taxon>Bombycoidea</taxon>
        <taxon>Lasiocampidae</taxon>
        <taxon>Dendrolimus</taxon>
    </lineage>
</organism>
<comment type="caution">
    <text evidence="1">The sequence shown here is derived from an EMBL/GenBank/DDBJ whole genome shotgun (WGS) entry which is preliminary data.</text>
</comment>
<dbReference type="EMBL" id="CM034404">
    <property type="protein sequence ID" value="KAJ0174325.1"/>
    <property type="molecule type" value="Genomic_DNA"/>
</dbReference>